<dbReference type="CDD" id="cd07067">
    <property type="entry name" value="HP_PGM_like"/>
    <property type="match status" value="1"/>
</dbReference>
<dbReference type="Proteomes" id="UP001501581">
    <property type="component" value="Unassembled WGS sequence"/>
</dbReference>
<comment type="pathway">
    <text evidence="4 5">Carbohydrate degradation; glycolysis; pyruvate from D-glyceraldehyde 3-phosphate: step 3/5.</text>
</comment>
<feature type="binding site" evidence="4">
    <location>
        <begin position="22"/>
        <end position="23"/>
    </location>
    <ligand>
        <name>substrate</name>
    </ligand>
</feature>
<comment type="similarity">
    <text evidence="1 4">Belongs to the phosphoglycerate mutase family. BPG-dependent PGAM subfamily.</text>
</comment>
<keyword evidence="8" id="KW-1185">Reference proteome</keyword>
<dbReference type="PANTHER" id="PTHR11931">
    <property type="entry name" value="PHOSPHOGLYCERATE MUTASE"/>
    <property type="match status" value="1"/>
</dbReference>
<evidence type="ECO:0000256" key="1">
    <source>
        <dbReference type="ARBA" id="ARBA00006717"/>
    </source>
</evidence>
<feature type="binding site" evidence="4">
    <location>
        <begin position="115"/>
        <end position="116"/>
    </location>
    <ligand>
        <name>substrate</name>
    </ligand>
</feature>
<dbReference type="NCBIfam" id="NF010713">
    <property type="entry name" value="PRK14115.1"/>
    <property type="match status" value="1"/>
</dbReference>
<evidence type="ECO:0000256" key="2">
    <source>
        <dbReference type="ARBA" id="ARBA00023152"/>
    </source>
</evidence>
<comment type="function">
    <text evidence="4 5">Catalyzes the interconversion of 2-phosphoglycerate and 3-phosphoglycerate.</text>
</comment>
<dbReference type="RefSeq" id="WP_343994998.1">
    <property type="nucleotide sequence ID" value="NZ_BAAALG010000010.1"/>
</dbReference>
<feature type="binding site" evidence="4">
    <location>
        <begin position="88"/>
        <end position="91"/>
    </location>
    <ligand>
        <name>substrate</name>
    </ligand>
</feature>
<feature type="site" description="Transition state stabilizer" evidence="4">
    <location>
        <position position="186"/>
    </location>
</feature>
<reference evidence="7 8" key="1">
    <citation type="journal article" date="2019" name="Int. J. Syst. Evol. Microbiol.">
        <title>The Global Catalogue of Microorganisms (GCM) 10K type strain sequencing project: providing services to taxonomists for standard genome sequencing and annotation.</title>
        <authorList>
            <consortium name="The Broad Institute Genomics Platform"/>
            <consortium name="The Broad Institute Genome Sequencing Center for Infectious Disease"/>
            <person name="Wu L."/>
            <person name="Ma J."/>
        </authorList>
    </citation>
    <scope>NUCLEOTIDE SEQUENCE [LARGE SCALE GENOMIC DNA]</scope>
    <source>
        <strain evidence="7 8">JCM 13008</strain>
    </source>
</reference>
<dbReference type="SUPFAM" id="SSF53254">
    <property type="entry name" value="Phosphoglycerate mutase-like"/>
    <property type="match status" value="1"/>
</dbReference>
<keyword evidence="2 4" id="KW-0324">Glycolysis</keyword>
<dbReference type="Gene3D" id="3.40.50.1240">
    <property type="entry name" value="Phosphoglycerate mutase-like"/>
    <property type="match status" value="1"/>
</dbReference>
<feature type="active site" description="Proton donor/acceptor" evidence="4">
    <location>
        <position position="88"/>
    </location>
</feature>
<evidence type="ECO:0000256" key="3">
    <source>
        <dbReference type="ARBA" id="ARBA00023235"/>
    </source>
</evidence>
<comment type="catalytic activity">
    <reaction evidence="4 5">
        <text>(2R)-2-phosphoglycerate = (2R)-3-phosphoglycerate</text>
        <dbReference type="Rhea" id="RHEA:15901"/>
        <dbReference type="ChEBI" id="CHEBI:58272"/>
        <dbReference type="ChEBI" id="CHEBI:58289"/>
        <dbReference type="EC" id="5.4.2.11"/>
    </reaction>
</comment>
<accession>A0ABN1TW30</accession>
<dbReference type="PIRSF" id="PIRSF000709">
    <property type="entry name" value="6PFK_2-Ptase"/>
    <property type="match status" value="1"/>
</dbReference>
<dbReference type="NCBIfam" id="TIGR01258">
    <property type="entry name" value="pgm_1"/>
    <property type="match status" value="1"/>
</dbReference>
<name>A0ABN1TW30_9ACTN</name>
<proteinExistence type="inferred from homology"/>
<dbReference type="InterPro" id="IPR029033">
    <property type="entry name" value="His_PPase_superfam"/>
</dbReference>
<evidence type="ECO:0000256" key="5">
    <source>
        <dbReference type="RuleBase" id="RU004512"/>
    </source>
</evidence>
<comment type="caution">
    <text evidence="7">The sequence shown here is derived from an EMBL/GenBank/DDBJ whole genome shotgun (WGS) entry which is preliminary data.</text>
</comment>
<dbReference type="InterPro" id="IPR001345">
    <property type="entry name" value="PG/BPGM_mutase_AS"/>
</dbReference>
<dbReference type="Pfam" id="PF00300">
    <property type="entry name" value="His_Phos_1"/>
    <property type="match status" value="2"/>
</dbReference>
<feature type="active site" description="Tele-phosphohistidine intermediate" evidence="4">
    <location>
        <position position="10"/>
    </location>
</feature>
<dbReference type="HAMAP" id="MF_01039">
    <property type="entry name" value="PGAM_GpmA"/>
    <property type="match status" value="1"/>
</dbReference>
<evidence type="ECO:0000313" key="7">
    <source>
        <dbReference type="EMBL" id="GAA1105103.1"/>
    </source>
</evidence>
<feature type="binding site" evidence="4">
    <location>
        <begin position="187"/>
        <end position="188"/>
    </location>
    <ligand>
        <name>substrate</name>
    </ligand>
</feature>
<protein>
    <recommendedName>
        <fullName evidence="4 5">2,3-bisphosphoglycerate-dependent phosphoglycerate mutase</fullName>
        <shortName evidence="4">BPG-dependent PGAM</shortName>
        <shortName evidence="4">PGAM</shortName>
        <shortName evidence="4">Phosphoglyceromutase</shortName>
        <shortName evidence="4">dPGM</shortName>
        <ecNumber evidence="4 5">5.4.2.11</ecNumber>
    </recommendedName>
</protein>
<gene>
    <name evidence="4" type="primary">gpmA</name>
    <name evidence="7" type="ORF">GCM10009668_25610</name>
</gene>
<sequence>MAHTLILLRHGQSEWNAKNLFTGWVDVALTEAGRAEAVRGGEQLKDAGLLPDVVHTSLQRRAINTAALALDAADRHWIPVKRSWRLNERHYGALQGKDKKQTLAEFGEEQFMTWRRSFDTPPPPLSDDSEFSQAGDPRYSVSNGGPGEAAPRTECLKDVIERFLPYWDAEIVPDLKAGKTVLVAAHGNSLRALVKHLDQISDDDIAGLNIPTGMPLVYRLDADLRPTVAGGEYLDPEAAAAAAAAVANQGR</sequence>
<feature type="binding site" evidence="4">
    <location>
        <begin position="9"/>
        <end position="16"/>
    </location>
    <ligand>
        <name>substrate</name>
    </ligand>
</feature>
<keyword evidence="3 4" id="KW-0413">Isomerase</keyword>
<dbReference type="InterPro" id="IPR005952">
    <property type="entry name" value="Phosphogly_mut1"/>
</dbReference>
<dbReference type="EMBL" id="BAAALG010000010">
    <property type="protein sequence ID" value="GAA1105103.1"/>
    <property type="molecule type" value="Genomic_DNA"/>
</dbReference>
<organism evidence="7 8">
    <name type="scientific">Nocardioides dubius</name>
    <dbReference type="NCBI Taxonomy" id="317019"/>
    <lineage>
        <taxon>Bacteria</taxon>
        <taxon>Bacillati</taxon>
        <taxon>Actinomycetota</taxon>
        <taxon>Actinomycetes</taxon>
        <taxon>Propionibacteriales</taxon>
        <taxon>Nocardioidaceae</taxon>
        <taxon>Nocardioides</taxon>
    </lineage>
</organism>
<dbReference type="PROSITE" id="PS00175">
    <property type="entry name" value="PG_MUTASE"/>
    <property type="match status" value="1"/>
</dbReference>
<feature type="region of interest" description="Disordered" evidence="6">
    <location>
        <begin position="115"/>
        <end position="150"/>
    </location>
</feature>
<dbReference type="NCBIfam" id="NF010718">
    <property type="entry name" value="PRK14120.1"/>
    <property type="match status" value="1"/>
</dbReference>
<dbReference type="SMART" id="SM00855">
    <property type="entry name" value="PGAM"/>
    <property type="match status" value="1"/>
</dbReference>
<keyword evidence="4" id="KW-0312">Gluconeogenesis</keyword>
<evidence type="ECO:0000256" key="4">
    <source>
        <dbReference type="HAMAP-Rule" id="MF_01039"/>
    </source>
</evidence>
<evidence type="ECO:0000256" key="6">
    <source>
        <dbReference type="SAM" id="MobiDB-lite"/>
    </source>
</evidence>
<feature type="binding site" evidence="4">
    <location>
        <position position="61"/>
    </location>
    <ligand>
        <name>substrate</name>
    </ligand>
</feature>
<dbReference type="EC" id="5.4.2.11" evidence="4 5"/>
<feature type="binding site" evidence="4">
    <location>
        <position position="99"/>
    </location>
    <ligand>
        <name>substrate</name>
    </ligand>
</feature>
<evidence type="ECO:0000313" key="8">
    <source>
        <dbReference type="Proteomes" id="UP001501581"/>
    </source>
</evidence>
<dbReference type="InterPro" id="IPR013078">
    <property type="entry name" value="His_Pase_superF_clade-1"/>
</dbReference>